<dbReference type="Gene3D" id="1.10.10.10">
    <property type="entry name" value="Winged helix-like DNA-binding domain superfamily/Winged helix DNA-binding domain"/>
    <property type="match status" value="1"/>
</dbReference>
<dbReference type="Gene3D" id="3.40.50.10070">
    <property type="entry name" value="TolB, N-terminal domain"/>
    <property type="match status" value="1"/>
</dbReference>
<dbReference type="SMART" id="SM00862">
    <property type="entry name" value="Trans_reg_C"/>
    <property type="match status" value="1"/>
</dbReference>
<reference evidence="5" key="1">
    <citation type="journal article" date="2019" name="Int. J. Syst. Evol. Microbiol.">
        <title>The Global Catalogue of Microorganisms (GCM) 10K type strain sequencing project: providing services to taxonomists for standard genome sequencing and annotation.</title>
        <authorList>
            <consortium name="The Broad Institute Genomics Platform"/>
            <consortium name="The Broad Institute Genome Sequencing Center for Infectious Disease"/>
            <person name="Wu L."/>
            <person name="Ma J."/>
        </authorList>
    </citation>
    <scope>NUCLEOTIDE SEQUENCE [LARGE SCALE GENOMIC DNA]</scope>
    <source>
        <strain evidence="5">CGMCC 1.12989</strain>
    </source>
</reference>
<gene>
    <name evidence="4" type="ORF">ACFO0A_00120</name>
</gene>
<proteinExistence type="predicted"/>
<comment type="caution">
    <text evidence="4">The sequence shown here is derived from an EMBL/GenBank/DDBJ whole genome shotgun (WGS) entry which is preliminary data.</text>
</comment>
<dbReference type="SUPFAM" id="SSF81901">
    <property type="entry name" value="HCP-like"/>
    <property type="match status" value="1"/>
</dbReference>
<accession>A0ABV8RL92</accession>
<feature type="domain" description="OmpR/PhoB-type" evidence="3">
    <location>
        <begin position="3"/>
        <end position="97"/>
    </location>
</feature>
<organism evidence="4 5">
    <name type="scientific">Novosphingobium tardum</name>
    <dbReference type="NCBI Taxonomy" id="1538021"/>
    <lineage>
        <taxon>Bacteria</taxon>
        <taxon>Pseudomonadati</taxon>
        <taxon>Pseudomonadota</taxon>
        <taxon>Alphaproteobacteria</taxon>
        <taxon>Sphingomonadales</taxon>
        <taxon>Sphingomonadaceae</taxon>
        <taxon>Novosphingobium</taxon>
    </lineage>
</organism>
<feature type="DNA-binding region" description="OmpR/PhoB-type" evidence="2">
    <location>
        <begin position="3"/>
        <end position="97"/>
    </location>
</feature>
<dbReference type="Gene3D" id="1.25.40.10">
    <property type="entry name" value="Tetratricopeptide repeat domain"/>
    <property type="match status" value="1"/>
</dbReference>
<evidence type="ECO:0000259" key="3">
    <source>
        <dbReference type="PROSITE" id="PS51755"/>
    </source>
</evidence>
<evidence type="ECO:0000313" key="5">
    <source>
        <dbReference type="Proteomes" id="UP001595828"/>
    </source>
</evidence>
<evidence type="ECO:0000313" key="4">
    <source>
        <dbReference type="EMBL" id="MFC4293459.1"/>
    </source>
</evidence>
<dbReference type="CDD" id="cd00383">
    <property type="entry name" value="trans_reg_C"/>
    <property type="match status" value="1"/>
</dbReference>
<keyword evidence="1 2" id="KW-0238">DNA-binding</keyword>
<dbReference type="Pfam" id="PF00486">
    <property type="entry name" value="Trans_reg_C"/>
    <property type="match status" value="1"/>
</dbReference>
<evidence type="ECO:0000256" key="2">
    <source>
        <dbReference type="PROSITE-ProRule" id="PRU01091"/>
    </source>
</evidence>
<dbReference type="PROSITE" id="PS51755">
    <property type="entry name" value="OMPR_PHOB"/>
    <property type="match status" value="1"/>
</dbReference>
<dbReference type="InterPro" id="IPR016032">
    <property type="entry name" value="Sig_transdc_resp-reg_C-effctor"/>
</dbReference>
<protein>
    <submittedName>
        <fullName evidence="4">Winged helix-turn-helix domain-containing tetratricopeptide repeat protein</fullName>
    </submittedName>
</protein>
<dbReference type="InterPro" id="IPR011990">
    <property type="entry name" value="TPR-like_helical_dom_sf"/>
</dbReference>
<dbReference type="Proteomes" id="UP001595828">
    <property type="component" value="Unassembled WGS sequence"/>
</dbReference>
<dbReference type="RefSeq" id="WP_379536956.1">
    <property type="nucleotide sequence ID" value="NZ_JBHSDR010000003.1"/>
</dbReference>
<dbReference type="InterPro" id="IPR001867">
    <property type="entry name" value="OmpR/PhoB-type_DNA-bd"/>
</dbReference>
<name>A0ABV8RL92_9SPHN</name>
<sequence length="507" mass="55196">MATREIKLGRLTLQPDRQLLADGAPVPLTRKPLQILTALANARGALVTKDELLDAVWPSQLVEEAALQVHIVALRKALGAEAELLKTVHGFGYRLDVPGLAATSHTNGSVASGSQPSIAVLPLRLLGGEAKHALIAEALPHELISELSRLHWLFVIARASSFQFRDAEPDIAGVGATLGVKYCLSGTLEPSDNRLAITVDLVDTRTLGVIWGDRFLAPIEAIHETRSRIVASIISALEFHIPVYEAHAATTKSTEDLDAWGLYHLALQRVFRSTAQDNAAACDLFEQAAARDPSFARAHAGLSFTHFQNAFMRYVPNAENEKLAARRHADRAVELDAADPFANLVLGRAHWLTGKIWQSLPWIDRALTLNPNYAQASYAHALTDSILCEGAEGQRHADRAMALSPIDPMNYAMMGSRALSHAVRGEHAEAADWAERAARAPNSHVLIAMISVLCHALAGRDAAARRWAGAVRAGSPAISVQDFFRAFPFERADIRRTFTRALMNYGF</sequence>
<dbReference type="InterPro" id="IPR036388">
    <property type="entry name" value="WH-like_DNA-bd_sf"/>
</dbReference>
<dbReference type="SUPFAM" id="SSF46894">
    <property type="entry name" value="C-terminal effector domain of the bipartite response regulators"/>
    <property type="match status" value="1"/>
</dbReference>
<dbReference type="EMBL" id="JBHSDR010000003">
    <property type="protein sequence ID" value="MFC4293459.1"/>
    <property type="molecule type" value="Genomic_DNA"/>
</dbReference>
<keyword evidence="5" id="KW-1185">Reference proteome</keyword>
<evidence type="ECO:0000256" key="1">
    <source>
        <dbReference type="ARBA" id="ARBA00023125"/>
    </source>
</evidence>